<dbReference type="WBParaSite" id="nRc.2.0.1.t43705-RA">
    <property type="protein sequence ID" value="nRc.2.0.1.t43705-RA"/>
    <property type="gene ID" value="nRc.2.0.1.g43705"/>
</dbReference>
<dbReference type="Proteomes" id="UP000887565">
    <property type="component" value="Unplaced"/>
</dbReference>
<proteinExistence type="predicted"/>
<dbReference type="AlphaFoldDB" id="A0A915KZT9"/>
<sequence length="62" mass="7249">MKHYEMIAYHKEKFRSFTINLCHKVLNIIGLNFTFSAMNHTLIFLADVTAFDRSELTLADNL</sequence>
<protein>
    <submittedName>
        <fullName evidence="2">Uncharacterized protein</fullName>
    </submittedName>
</protein>
<reference evidence="2" key="1">
    <citation type="submission" date="2022-11" db="UniProtKB">
        <authorList>
            <consortium name="WormBaseParasite"/>
        </authorList>
    </citation>
    <scope>IDENTIFICATION</scope>
</reference>
<organism evidence="1 2">
    <name type="scientific">Romanomermis culicivorax</name>
    <name type="common">Nematode worm</name>
    <dbReference type="NCBI Taxonomy" id="13658"/>
    <lineage>
        <taxon>Eukaryota</taxon>
        <taxon>Metazoa</taxon>
        <taxon>Ecdysozoa</taxon>
        <taxon>Nematoda</taxon>
        <taxon>Enoplea</taxon>
        <taxon>Dorylaimia</taxon>
        <taxon>Mermithida</taxon>
        <taxon>Mermithoidea</taxon>
        <taxon>Mermithidae</taxon>
        <taxon>Romanomermis</taxon>
    </lineage>
</organism>
<evidence type="ECO:0000313" key="2">
    <source>
        <dbReference type="WBParaSite" id="nRc.2.0.1.t43705-RA"/>
    </source>
</evidence>
<evidence type="ECO:0000313" key="1">
    <source>
        <dbReference type="Proteomes" id="UP000887565"/>
    </source>
</evidence>
<keyword evidence="1" id="KW-1185">Reference proteome</keyword>
<name>A0A915KZT9_ROMCU</name>
<accession>A0A915KZT9</accession>